<reference evidence="4 5" key="1">
    <citation type="submission" date="2018-11" db="EMBL/GenBank/DDBJ databases">
        <title>The draft genome sequence of Amphritea balenae JAMM 1525T.</title>
        <authorList>
            <person name="Fang Z."/>
            <person name="Zhang Y."/>
            <person name="Han X."/>
        </authorList>
    </citation>
    <scope>NUCLEOTIDE SEQUENCE [LARGE SCALE GENOMIC DNA]</scope>
    <source>
        <strain evidence="4 5">JAMM 1525</strain>
    </source>
</reference>
<keyword evidence="5" id="KW-1185">Reference proteome</keyword>
<dbReference type="GO" id="GO:0016491">
    <property type="term" value="F:oxidoreductase activity"/>
    <property type="evidence" value="ECO:0007669"/>
    <property type="project" value="UniProtKB-KW"/>
</dbReference>
<feature type="domain" description="D-isomer specific 2-hydroxyacid dehydrogenase NAD-binding" evidence="3">
    <location>
        <begin position="107"/>
        <end position="279"/>
    </location>
</feature>
<evidence type="ECO:0000313" key="4">
    <source>
        <dbReference type="EMBL" id="RRC99307.1"/>
    </source>
</evidence>
<dbReference type="AlphaFoldDB" id="A0A3P1SQ95"/>
<dbReference type="Gene3D" id="3.40.50.720">
    <property type="entry name" value="NAD(P)-binding Rossmann-like Domain"/>
    <property type="match status" value="2"/>
</dbReference>
<protein>
    <submittedName>
        <fullName evidence="4">Glyoxylate/hydroxypyruvate reductase A</fullName>
    </submittedName>
</protein>
<keyword evidence="1" id="KW-0560">Oxidoreductase</keyword>
<name>A0A3P1SQ95_9GAMM</name>
<dbReference type="EMBL" id="RQXV01000005">
    <property type="protein sequence ID" value="RRC99307.1"/>
    <property type="molecule type" value="Genomic_DNA"/>
</dbReference>
<dbReference type="Proteomes" id="UP000267535">
    <property type="component" value="Unassembled WGS sequence"/>
</dbReference>
<keyword evidence="2" id="KW-0520">NAD</keyword>
<dbReference type="PANTHER" id="PTHR43333">
    <property type="entry name" value="2-HACID_DH_C DOMAIN-CONTAINING PROTEIN"/>
    <property type="match status" value="1"/>
</dbReference>
<evidence type="ECO:0000256" key="2">
    <source>
        <dbReference type="ARBA" id="ARBA00023027"/>
    </source>
</evidence>
<gene>
    <name evidence="4" type="ORF">EHS89_10720</name>
</gene>
<dbReference type="Pfam" id="PF02826">
    <property type="entry name" value="2-Hacid_dh_C"/>
    <property type="match status" value="1"/>
</dbReference>
<dbReference type="RefSeq" id="WP_124926145.1">
    <property type="nucleotide sequence ID" value="NZ_BMOH01000004.1"/>
</dbReference>
<dbReference type="InterPro" id="IPR036291">
    <property type="entry name" value="NAD(P)-bd_dom_sf"/>
</dbReference>
<keyword evidence="4" id="KW-0670">Pyruvate</keyword>
<proteinExistence type="predicted"/>
<organism evidence="4 5">
    <name type="scientific">Amphritea balenae</name>
    <dbReference type="NCBI Taxonomy" id="452629"/>
    <lineage>
        <taxon>Bacteria</taxon>
        <taxon>Pseudomonadati</taxon>
        <taxon>Pseudomonadota</taxon>
        <taxon>Gammaproteobacteria</taxon>
        <taxon>Oceanospirillales</taxon>
        <taxon>Oceanospirillaceae</taxon>
        <taxon>Amphritea</taxon>
    </lineage>
</organism>
<dbReference type="InterPro" id="IPR006140">
    <property type="entry name" value="D-isomer_DH_NAD-bd"/>
</dbReference>
<evidence type="ECO:0000259" key="3">
    <source>
        <dbReference type="Pfam" id="PF02826"/>
    </source>
</evidence>
<comment type="caution">
    <text evidence="4">The sequence shown here is derived from an EMBL/GenBank/DDBJ whole genome shotgun (WGS) entry which is preliminary data.</text>
</comment>
<evidence type="ECO:0000313" key="5">
    <source>
        <dbReference type="Proteomes" id="UP000267535"/>
    </source>
</evidence>
<sequence length="314" mass="34513">MRPLIPFVHQIDIQEAKDWLNALQVKLPDCDIRLFNQLTEQEREQAELAIVANPASSDVALLPNLKWVHSVWAGVEGMMAELAHMPFDIVRLVDPNLAQTMSEAVLAWVMYLHRDMPGYRAQQALAHWQQQPYVEPADRQIVILGLGELGLKSAARLVENGFQVSGWSRSLKAIDGVPCYAGEQGLAETVGQADIIVNLLPLTAETKGLMNSGFFAELKQGASLINFGRGATIDQSDLISALAEGQLYHAVLDVFAQEPLVSDSELWANPDITILPHISAPTSVNSASVIVAENIRRYLVDGTMPLVVDKQRGY</sequence>
<dbReference type="GO" id="GO:0051287">
    <property type="term" value="F:NAD binding"/>
    <property type="evidence" value="ECO:0007669"/>
    <property type="project" value="InterPro"/>
</dbReference>
<dbReference type="SUPFAM" id="SSF51735">
    <property type="entry name" value="NAD(P)-binding Rossmann-fold domains"/>
    <property type="match status" value="1"/>
</dbReference>
<evidence type="ECO:0000256" key="1">
    <source>
        <dbReference type="ARBA" id="ARBA00023002"/>
    </source>
</evidence>
<dbReference type="CDD" id="cd12164">
    <property type="entry name" value="GDH_like_2"/>
    <property type="match status" value="1"/>
</dbReference>
<dbReference type="OrthoDB" id="9787219at2"/>
<dbReference type="PANTHER" id="PTHR43333:SF1">
    <property type="entry name" value="D-ISOMER SPECIFIC 2-HYDROXYACID DEHYDROGENASE NAD-BINDING DOMAIN-CONTAINING PROTEIN"/>
    <property type="match status" value="1"/>
</dbReference>
<accession>A0A3P1SQ95</accession>